<dbReference type="SUPFAM" id="SSF47473">
    <property type="entry name" value="EF-hand"/>
    <property type="match status" value="1"/>
</dbReference>
<accession>A0AA36JGU1</accession>
<dbReference type="PROSITE" id="PS00018">
    <property type="entry name" value="EF_HAND_1"/>
    <property type="match status" value="2"/>
</dbReference>
<sequence>MAMGFATQLPKTGRAIVPDNPFGMTSVVRLLSDQDVNVDDSEKVQNAKDGSMCSSQESQAPSPASLCPPVTPSIASTVSPRSRKRPSERMAHRQSLRRSNTTRSLKSEGSRAFSKSRSIARLEQAELEDLAAELTHTQHVKVMEQQSSSGVLADYIERCKAADNSWRLTNERYLYYYLHSRPNTFLGEAGQHATGLLLREQLESDLMCSIVAERKKEGVMPPTGLSDFIAQVRNIQNMKSTLATITASIHNWEMNVKMLEFGYKDDQDVVLTRLEDRRQLHESFWSMYHDRARDERKERSLVEEAHIEGGYETLARFSSAVEQQLWAAEHRCPGAQKKVTSSFTKLPVKVTQELRGLENQTPSASRWKLRPCSAQVQRAQAVLRDVLLHRPASAGALRTCQKELPGLERPKPILPERKDMIRSMSSRPTSAGSVARSRARPSSAGSWSTLPSRPQSAAVGRLRHLTHPDKRVPLTEKDLQPMSCEAWPATPQRSRRPQTAPNTRHVPSSCRKYLQECHQRATVPDTIDFNTGLSSKLLAQRRGFTDHDLLAITGMLQDREHMEEINLRENLSLTDAGIVPFFEQLAKGEHLMEHLRKMDFKLCKGMGCRSLESLLRLLPVARHLREINVSGVQLGMKLQLRFCETLGAHPSLTFMSLARVGLGGHCLTGKCLRHLFGSATNKKLDLSWNVFNKQEFQVMGDYVDANLSLEHLLLDNCAGYTVRKDTPISELVEKLAFNKALRSLSVCTNRIDSRAALVIEDSLEGHPRLSRLYLRNNPLGIMGLRSILRLLCREQSRLSRLDIEGCHGGKSGDEVVSETSQVFSFTNPGGKYVLDLTIPYDRSLCRMLYETAERFELDHSKAFVNIHYSKPPYQHPIRDSIGQYKVRRDGILTFTFNVESAIAAKWSEIADDDFVHFLNSHLEMMRFTPHRIKMRPLLANWKAISGMHLEQETFLSALASDFNMILPYLEYMVRACPEASNQTIFRLIPSLRRDGISLFAATALFRKMEDLLLAMREMEAFMLFNPQNPTGHYKLKLENSTDFAVAQQLLLLDRWESVVNKRRGRHDVSQRGNQSQMRNECYMGRSLHLSVKLLTEWVMPEFGEFECDYVTSTHPKQGSKPLSDELWESLMMAMYDSPCAPADRLKVLKTISHQIFLSSLHIRQMVGFFRSDADREEALVFFWPRLVDKYNAKVFRVRFEKQEDIVRLQGRLGYVSFFPFIQPENAVFRLNLNVYEERLAASLYVTLMLRESPGNIKDPFYQKPDGSIDNLVMGVPRSWADWKQCPSEGIFSGRYTCAPENRDVNFRRRLAETYGYYDSKIMAGVTEQDIKWWTGLTEPPPDVLDLLEFMISRFQNCDEAFWKIVGLSDVKTQLITLRNFSAALKAMECGKFKGADETQRLQAIFRYLDPGGEGSISFNEWRVLGQLWNEFDLTIREFVQFLQIAFGEDLQDAWSALDDDGSGELSEQEWDEAVAKIGYFGPSRVIFALLDGSDDGDISVTEFEVLEKYKPPPKEEP</sequence>
<dbReference type="Gene3D" id="3.80.10.10">
    <property type="entry name" value="Ribonuclease Inhibitor"/>
    <property type="match status" value="2"/>
</dbReference>
<protein>
    <recommendedName>
        <fullName evidence="3">EF-hand domain-containing protein</fullName>
    </recommendedName>
</protein>
<comment type="caution">
    <text evidence="4">The sequence shown here is derived from an EMBL/GenBank/DDBJ whole genome shotgun (WGS) entry which is preliminary data.</text>
</comment>
<evidence type="ECO:0000256" key="1">
    <source>
        <dbReference type="ARBA" id="ARBA00022837"/>
    </source>
</evidence>
<dbReference type="InterPro" id="IPR032675">
    <property type="entry name" value="LRR_dom_sf"/>
</dbReference>
<dbReference type="SUPFAM" id="SSF52047">
    <property type="entry name" value="RNI-like"/>
    <property type="match status" value="1"/>
</dbReference>
<feature type="region of interest" description="Disordered" evidence="2">
    <location>
        <begin position="42"/>
        <end position="113"/>
    </location>
</feature>
<dbReference type="SMART" id="SM00054">
    <property type="entry name" value="EFh"/>
    <property type="match status" value="2"/>
</dbReference>
<name>A0AA36JGU1_9DINO</name>
<dbReference type="PANTHER" id="PTHR24114">
    <property type="entry name" value="LEUCINE RICH REPEAT FAMILY PROTEIN"/>
    <property type="match status" value="1"/>
</dbReference>
<dbReference type="InterPro" id="IPR002048">
    <property type="entry name" value="EF_hand_dom"/>
</dbReference>
<feature type="compositionally biased region" description="Basic and acidic residues" evidence="2">
    <location>
        <begin position="466"/>
        <end position="479"/>
    </location>
</feature>
<dbReference type="GO" id="GO:0005509">
    <property type="term" value="F:calcium ion binding"/>
    <property type="evidence" value="ECO:0007669"/>
    <property type="project" value="InterPro"/>
</dbReference>
<reference evidence="4" key="1">
    <citation type="submission" date="2023-08" db="EMBL/GenBank/DDBJ databases">
        <authorList>
            <person name="Chen Y."/>
            <person name="Shah S."/>
            <person name="Dougan E. K."/>
            <person name="Thang M."/>
            <person name="Chan C."/>
        </authorList>
    </citation>
    <scope>NUCLEOTIDE SEQUENCE</scope>
</reference>
<evidence type="ECO:0000313" key="4">
    <source>
        <dbReference type="EMBL" id="CAJ1405434.1"/>
    </source>
</evidence>
<evidence type="ECO:0000256" key="2">
    <source>
        <dbReference type="SAM" id="MobiDB-lite"/>
    </source>
</evidence>
<feature type="domain" description="EF-hand" evidence="3">
    <location>
        <begin position="1445"/>
        <end position="1480"/>
    </location>
</feature>
<feature type="region of interest" description="Disordered" evidence="2">
    <location>
        <begin position="1"/>
        <end position="20"/>
    </location>
</feature>
<proteinExistence type="predicted"/>
<feature type="compositionally biased region" description="Polar residues" evidence="2">
    <location>
        <begin position="497"/>
        <end position="506"/>
    </location>
</feature>
<evidence type="ECO:0000313" key="5">
    <source>
        <dbReference type="Proteomes" id="UP001178507"/>
    </source>
</evidence>
<dbReference type="PANTHER" id="PTHR24114:SF2">
    <property type="entry name" value="F-BOX DOMAIN-CONTAINING PROTEIN-RELATED"/>
    <property type="match status" value="1"/>
</dbReference>
<feature type="compositionally biased region" description="Basic and acidic residues" evidence="2">
    <location>
        <begin position="407"/>
        <end position="421"/>
    </location>
</feature>
<dbReference type="InterPro" id="IPR052394">
    <property type="entry name" value="LRR-containing"/>
</dbReference>
<dbReference type="Proteomes" id="UP001178507">
    <property type="component" value="Unassembled WGS sequence"/>
</dbReference>
<feature type="domain" description="EF-hand" evidence="3">
    <location>
        <begin position="1396"/>
        <end position="1431"/>
    </location>
</feature>
<evidence type="ECO:0000259" key="3">
    <source>
        <dbReference type="PROSITE" id="PS50222"/>
    </source>
</evidence>
<dbReference type="InterPro" id="IPR011992">
    <property type="entry name" value="EF-hand-dom_pair"/>
</dbReference>
<gene>
    <name evidence="4" type="ORF">EVOR1521_LOCUS27642</name>
</gene>
<keyword evidence="5" id="KW-1185">Reference proteome</keyword>
<feature type="region of interest" description="Disordered" evidence="2">
    <location>
        <begin position="407"/>
        <end position="507"/>
    </location>
</feature>
<keyword evidence="1" id="KW-0106">Calcium</keyword>
<dbReference type="PROSITE" id="PS50222">
    <property type="entry name" value="EF_HAND_2"/>
    <property type="match status" value="2"/>
</dbReference>
<feature type="compositionally biased region" description="Low complexity" evidence="2">
    <location>
        <begin position="430"/>
        <end position="448"/>
    </location>
</feature>
<feature type="compositionally biased region" description="Low complexity" evidence="2">
    <location>
        <begin position="54"/>
        <end position="65"/>
    </location>
</feature>
<organism evidence="4 5">
    <name type="scientific">Effrenium voratum</name>
    <dbReference type="NCBI Taxonomy" id="2562239"/>
    <lineage>
        <taxon>Eukaryota</taxon>
        <taxon>Sar</taxon>
        <taxon>Alveolata</taxon>
        <taxon>Dinophyceae</taxon>
        <taxon>Suessiales</taxon>
        <taxon>Symbiodiniaceae</taxon>
        <taxon>Effrenium</taxon>
    </lineage>
</organism>
<dbReference type="EMBL" id="CAUJNA010003583">
    <property type="protein sequence ID" value="CAJ1405434.1"/>
    <property type="molecule type" value="Genomic_DNA"/>
</dbReference>
<dbReference type="Gene3D" id="1.10.238.10">
    <property type="entry name" value="EF-hand"/>
    <property type="match status" value="1"/>
</dbReference>
<dbReference type="InterPro" id="IPR018247">
    <property type="entry name" value="EF_Hand_1_Ca_BS"/>
</dbReference>